<sequence>MRRDFTTEVVALREEIGVLRRDFTIEVVALRDEIGVLRRDMGDLHTEAGRKGVEVEPEVSEEAEMARVEVPEEAEIEGMEGGTGVPKGETRGAGRGNRGGS</sequence>
<organism evidence="2 3">
    <name type="scientific">Olea europaea subsp. europaea</name>
    <dbReference type="NCBI Taxonomy" id="158383"/>
    <lineage>
        <taxon>Eukaryota</taxon>
        <taxon>Viridiplantae</taxon>
        <taxon>Streptophyta</taxon>
        <taxon>Embryophyta</taxon>
        <taxon>Tracheophyta</taxon>
        <taxon>Spermatophyta</taxon>
        <taxon>Magnoliopsida</taxon>
        <taxon>eudicotyledons</taxon>
        <taxon>Gunneridae</taxon>
        <taxon>Pentapetalae</taxon>
        <taxon>asterids</taxon>
        <taxon>lamiids</taxon>
        <taxon>Lamiales</taxon>
        <taxon>Oleaceae</taxon>
        <taxon>Oleeae</taxon>
        <taxon>Olea</taxon>
    </lineage>
</organism>
<dbReference type="AlphaFoldDB" id="A0A8S0RV38"/>
<accession>A0A8S0RV38</accession>
<name>A0A8S0RV38_OLEEU</name>
<dbReference type="EMBL" id="CACTIH010003726">
    <property type="protein sequence ID" value="CAA2983301.1"/>
    <property type="molecule type" value="Genomic_DNA"/>
</dbReference>
<reference evidence="2 3" key="1">
    <citation type="submission" date="2019-12" db="EMBL/GenBank/DDBJ databases">
        <authorList>
            <person name="Alioto T."/>
            <person name="Alioto T."/>
            <person name="Gomez Garrido J."/>
        </authorList>
    </citation>
    <scope>NUCLEOTIDE SEQUENCE [LARGE SCALE GENOMIC DNA]</scope>
</reference>
<feature type="region of interest" description="Disordered" evidence="1">
    <location>
        <begin position="48"/>
        <end position="67"/>
    </location>
</feature>
<evidence type="ECO:0000313" key="2">
    <source>
        <dbReference type="EMBL" id="CAA2983301.1"/>
    </source>
</evidence>
<evidence type="ECO:0000313" key="3">
    <source>
        <dbReference type="Proteomes" id="UP000594638"/>
    </source>
</evidence>
<evidence type="ECO:0000256" key="1">
    <source>
        <dbReference type="SAM" id="MobiDB-lite"/>
    </source>
</evidence>
<keyword evidence="3" id="KW-1185">Reference proteome</keyword>
<dbReference type="Gramene" id="OE9A021515T1">
    <property type="protein sequence ID" value="OE9A021515C1"/>
    <property type="gene ID" value="OE9A021515"/>
</dbReference>
<gene>
    <name evidence="2" type="ORF">OLEA9_A021515</name>
</gene>
<feature type="compositionally biased region" description="Gly residues" evidence="1">
    <location>
        <begin position="79"/>
        <end position="101"/>
    </location>
</feature>
<feature type="region of interest" description="Disordered" evidence="1">
    <location>
        <begin position="72"/>
        <end position="101"/>
    </location>
</feature>
<protein>
    <submittedName>
        <fullName evidence="2">Uncharacterized protein</fullName>
    </submittedName>
</protein>
<dbReference type="Proteomes" id="UP000594638">
    <property type="component" value="Unassembled WGS sequence"/>
</dbReference>
<comment type="caution">
    <text evidence="2">The sequence shown here is derived from an EMBL/GenBank/DDBJ whole genome shotgun (WGS) entry which is preliminary data.</text>
</comment>
<proteinExistence type="predicted"/>